<dbReference type="InterPro" id="IPR003029">
    <property type="entry name" value="S1_domain"/>
</dbReference>
<feature type="binding site" evidence="8">
    <location>
        <position position="77"/>
    </location>
    <ligand>
        <name>(2E)-4-hydroxy-3-methylbut-2-enyl diphosphate</name>
        <dbReference type="ChEBI" id="CHEBI:128753"/>
    </ligand>
</feature>
<sequence>MSILEVITSEEAGFCFGVERAIDMVLEAAGQNENTPVYTLGPLIHNPQVVENLEKKNVKVASSLSEIESGIIIIRSHGVAPEVLDKAKAKGLKIIDATCPFVKNAQKYARKLVDEGYQTFIYGDKDHPEVKGIYGSTEKKSIIIKDKEDLDRKDLSKKVGFVAQTTKSPESFRDIISYIITEVKELKVYNTICNTTDVRQSSAKKLAEEVDIMFVIGGRNSANTTRLAEICTATGTPTYHIETANEINRTWLNGKNKVGITAGASTPDWLIREVIQLMNEENKEMKIEKTENENVEEQAEEVVEEVKEVSEETTEETTEEVIEETTEETVEDTTDDKEADDSEELETAEENEETAETAEEAEETEEAEEAAEFKYSDNDIADLSKGQKVEGTVVEINDNGVYVDVNYKTDGFIPLRHLSHSPVEDPREVVEMDQKIEVVILTLEDDEGNMILSKKQADYEQAWEKIVEAHENDEIIEAEVTKEVKGGLVVNVGVRGFIPASHVAIGYVDDLSDYVGETLRLKVIEVERDNNNVVLSAKKVLEKERAAQKEETLEALEEGQTVSGKVTKLVDFGAFIDLGGIEGLLHISEMSWGRIESPSEVLSEGEEVEVKVLGVNKEDERISLGLKQLLPDPWEEFAEKHYEGEVVEGKITKIVDFGAFMEVEKGIEGLIHISQLSHRHVKTADEVVSVGDVKEAKIINIDAEQERVGLSLKELEEKPETKKSTSPSSSSSSSSQSSKGKSEKDDESASTGGATIREIVGDIFEQGE</sequence>
<dbReference type="GO" id="GO:0016114">
    <property type="term" value="P:terpenoid biosynthetic process"/>
    <property type="evidence" value="ECO:0007669"/>
    <property type="project" value="UniProtKB-UniRule"/>
</dbReference>
<comment type="catalytic activity">
    <reaction evidence="8">
        <text>isopentenyl diphosphate + 2 oxidized [2Fe-2S]-[ferredoxin] + H2O = (2E)-4-hydroxy-3-methylbut-2-enyl diphosphate + 2 reduced [2Fe-2S]-[ferredoxin] + 2 H(+)</text>
        <dbReference type="Rhea" id="RHEA:24488"/>
        <dbReference type="Rhea" id="RHEA-COMP:10000"/>
        <dbReference type="Rhea" id="RHEA-COMP:10001"/>
        <dbReference type="ChEBI" id="CHEBI:15377"/>
        <dbReference type="ChEBI" id="CHEBI:15378"/>
        <dbReference type="ChEBI" id="CHEBI:33737"/>
        <dbReference type="ChEBI" id="CHEBI:33738"/>
        <dbReference type="ChEBI" id="CHEBI:128753"/>
        <dbReference type="ChEBI" id="CHEBI:128769"/>
        <dbReference type="EC" id="1.17.7.4"/>
    </reaction>
</comment>
<dbReference type="PROSITE" id="PS50126">
    <property type="entry name" value="S1"/>
    <property type="match status" value="4"/>
</dbReference>
<evidence type="ECO:0000256" key="5">
    <source>
        <dbReference type="ARBA" id="ARBA00023004"/>
    </source>
</evidence>
<protein>
    <recommendedName>
        <fullName evidence="8">4-hydroxy-3-methylbut-2-enyl diphosphate reductase</fullName>
        <shortName evidence="8">HMBPP reductase</shortName>
        <ecNumber evidence="8">1.17.7.4</ecNumber>
    </recommendedName>
</protein>
<feature type="compositionally biased region" description="Acidic residues" evidence="9">
    <location>
        <begin position="311"/>
        <end position="370"/>
    </location>
</feature>
<dbReference type="SUPFAM" id="SSF50249">
    <property type="entry name" value="Nucleic acid-binding proteins"/>
    <property type="match status" value="4"/>
</dbReference>
<feature type="binding site" evidence="8">
    <location>
        <position position="15"/>
    </location>
    <ligand>
        <name>[4Fe-4S] cluster</name>
        <dbReference type="ChEBI" id="CHEBI:49883"/>
    </ligand>
</feature>
<name>E4RLQ5_HALHG</name>
<feature type="binding site" evidence="8">
    <location>
        <position position="223"/>
    </location>
    <ligand>
        <name>dimethylallyl diphosphate</name>
        <dbReference type="ChEBI" id="CHEBI:57623"/>
    </ligand>
</feature>
<evidence type="ECO:0000256" key="1">
    <source>
        <dbReference type="ARBA" id="ARBA00006767"/>
    </source>
</evidence>
<comment type="catalytic activity">
    <reaction evidence="8">
        <text>dimethylallyl diphosphate + 2 oxidized [2Fe-2S]-[ferredoxin] + H2O = (2E)-4-hydroxy-3-methylbut-2-enyl diphosphate + 2 reduced [2Fe-2S]-[ferredoxin] + 2 H(+)</text>
        <dbReference type="Rhea" id="RHEA:24825"/>
        <dbReference type="Rhea" id="RHEA-COMP:10000"/>
        <dbReference type="Rhea" id="RHEA-COMP:10001"/>
        <dbReference type="ChEBI" id="CHEBI:15377"/>
        <dbReference type="ChEBI" id="CHEBI:15378"/>
        <dbReference type="ChEBI" id="CHEBI:33737"/>
        <dbReference type="ChEBI" id="CHEBI:33738"/>
        <dbReference type="ChEBI" id="CHEBI:57623"/>
        <dbReference type="ChEBI" id="CHEBI:128753"/>
        <dbReference type="EC" id="1.17.7.4"/>
    </reaction>
</comment>
<accession>E4RLQ5</accession>
<keyword evidence="2 8" id="KW-0004">4Fe-4S</keyword>
<dbReference type="InterPro" id="IPR050437">
    <property type="entry name" value="Ribos_protein_bS1-like"/>
</dbReference>
<dbReference type="GO" id="GO:0050992">
    <property type="term" value="P:dimethylallyl diphosphate biosynthetic process"/>
    <property type="evidence" value="ECO:0007669"/>
    <property type="project" value="UniProtKB-UniRule"/>
</dbReference>
<feature type="compositionally biased region" description="Basic and acidic residues" evidence="9">
    <location>
        <begin position="713"/>
        <end position="723"/>
    </location>
</feature>
<dbReference type="KEGG" id="has:Halsa_1544"/>
<dbReference type="GO" id="GO:0019288">
    <property type="term" value="P:isopentenyl diphosphate biosynthetic process, methylerythritol 4-phosphate pathway"/>
    <property type="evidence" value="ECO:0007669"/>
    <property type="project" value="UniProtKB-UniRule"/>
</dbReference>
<keyword evidence="6 8" id="KW-0411">Iron-sulfur</keyword>
<evidence type="ECO:0000313" key="12">
    <source>
        <dbReference type="Proteomes" id="UP000007434"/>
    </source>
</evidence>
<dbReference type="OrthoDB" id="9804077at2"/>
<dbReference type="FunFam" id="2.40.50.140:FF:000051">
    <property type="entry name" value="RNA-binding transcriptional accessory protein"/>
    <property type="match status" value="1"/>
</dbReference>
<dbReference type="Gene3D" id="3.40.1010.20">
    <property type="entry name" value="4-hydroxy-3-methylbut-2-enyl diphosphate reductase, catalytic domain"/>
    <property type="match status" value="2"/>
</dbReference>
<feature type="binding site" evidence="8">
    <location>
        <position position="265"/>
    </location>
    <ligand>
        <name>dimethylallyl diphosphate</name>
        <dbReference type="ChEBI" id="CHEBI:57623"/>
    </ligand>
</feature>
<keyword evidence="4" id="KW-0689">Ribosomal protein</keyword>
<feature type="binding site" evidence="8">
    <location>
        <position position="165"/>
    </location>
    <ligand>
        <name>(2E)-4-hydroxy-3-methylbut-2-enyl diphosphate</name>
        <dbReference type="ChEBI" id="CHEBI:128753"/>
    </ligand>
</feature>
<comment type="cofactor">
    <cofactor evidence="8">
        <name>[4Fe-4S] cluster</name>
        <dbReference type="ChEBI" id="CHEBI:49883"/>
    </cofactor>
    <text evidence="8">Binds 1 [4Fe-4S] cluster per subunit.</text>
</comment>
<keyword evidence="5 8" id="KW-0408">Iron</keyword>
<feature type="region of interest" description="Disordered" evidence="9">
    <location>
        <begin position="304"/>
        <end position="378"/>
    </location>
</feature>
<dbReference type="GO" id="GO:0051745">
    <property type="term" value="F:4-hydroxy-3-methylbut-2-enyl diphosphate reductase activity"/>
    <property type="evidence" value="ECO:0007669"/>
    <property type="project" value="UniProtKB-UniRule"/>
</dbReference>
<feature type="binding site" evidence="8">
    <location>
        <position position="45"/>
    </location>
    <ligand>
        <name>(2E)-4-hydroxy-3-methylbut-2-enyl diphosphate</name>
        <dbReference type="ChEBI" id="CHEBI:128753"/>
    </ligand>
</feature>
<dbReference type="EC" id="1.17.7.4" evidence="8"/>
<evidence type="ECO:0000256" key="6">
    <source>
        <dbReference type="ARBA" id="ARBA00023014"/>
    </source>
</evidence>
<feature type="binding site" evidence="8">
    <location>
        <position position="193"/>
    </location>
    <ligand>
        <name>[4Fe-4S] cluster</name>
        <dbReference type="ChEBI" id="CHEBI:49883"/>
    </ligand>
</feature>
<feature type="binding site" evidence="8">
    <location>
        <position position="77"/>
    </location>
    <ligand>
        <name>dimethylallyl diphosphate</name>
        <dbReference type="ChEBI" id="CHEBI:57623"/>
    </ligand>
</feature>
<evidence type="ECO:0000256" key="8">
    <source>
        <dbReference type="HAMAP-Rule" id="MF_00191"/>
    </source>
</evidence>
<reference evidence="11 12" key="2">
    <citation type="journal article" date="2011" name="J. Bacteriol.">
        <title>Complete Genome Sequence of the Haloalkaliphilic, Hydrogen Producing Halanaerobium hydrogenoformans.</title>
        <authorList>
            <person name="Brown S.D."/>
            <person name="Begemann M.B."/>
            <person name="Mormile M.R."/>
            <person name="Wall J.D."/>
            <person name="Han C.S."/>
            <person name="Goodwin L.A."/>
            <person name="Pitluck S."/>
            <person name="Land M.L."/>
            <person name="Hauser L.J."/>
            <person name="Elias D.A."/>
        </authorList>
    </citation>
    <scope>NUCLEOTIDE SEQUENCE [LARGE SCALE GENOMIC DNA]</scope>
    <source>
        <strain evidence="12">sapolanicus</strain>
    </source>
</reference>
<dbReference type="NCBIfam" id="TIGR00216">
    <property type="entry name" value="ispH_lytB"/>
    <property type="match status" value="1"/>
</dbReference>
<keyword evidence="8" id="KW-0560">Oxidoreductase</keyword>
<feature type="binding site" evidence="8">
    <location>
        <position position="221"/>
    </location>
    <ligand>
        <name>(2E)-4-hydroxy-3-methylbut-2-enyl diphosphate</name>
        <dbReference type="ChEBI" id="CHEBI:128753"/>
    </ligand>
</feature>
<dbReference type="InterPro" id="IPR035104">
    <property type="entry name" value="Ribosomal_protein_S1-like"/>
</dbReference>
<feature type="binding site" evidence="8">
    <location>
        <position position="221"/>
    </location>
    <ligand>
        <name>dimethylallyl diphosphate</name>
        <dbReference type="ChEBI" id="CHEBI:57623"/>
    </ligand>
</feature>
<dbReference type="GO" id="GO:1990904">
    <property type="term" value="C:ribonucleoprotein complex"/>
    <property type="evidence" value="ECO:0007669"/>
    <property type="project" value="UniProtKB-KW"/>
</dbReference>
<keyword evidence="3 8" id="KW-0479">Metal-binding</keyword>
<evidence type="ECO:0000259" key="10">
    <source>
        <dbReference type="PROSITE" id="PS50126"/>
    </source>
</evidence>
<feature type="region of interest" description="Disordered" evidence="9">
    <location>
        <begin position="710"/>
        <end position="768"/>
    </location>
</feature>
<dbReference type="eggNOG" id="COG0539">
    <property type="taxonomic scope" value="Bacteria"/>
</dbReference>
<feature type="binding site" evidence="8">
    <location>
        <position position="45"/>
    </location>
    <ligand>
        <name>isopentenyl diphosphate</name>
        <dbReference type="ChEBI" id="CHEBI:128769"/>
    </ligand>
</feature>
<feature type="domain" description="S1 motif" evidence="10">
    <location>
        <begin position="386"/>
        <end position="455"/>
    </location>
</feature>
<dbReference type="STRING" id="656519.Halsa_1544"/>
<dbReference type="UniPathway" id="UPA00056">
    <property type="reaction ID" value="UER00097"/>
</dbReference>
<proteinExistence type="inferred from homology"/>
<dbReference type="NCBIfam" id="NF000907">
    <property type="entry name" value="PRK00087.1"/>
    <property type="match status" value="1"/>
</dbReference>
<dbReference type="InterPro" id="IPR012340">
    <property type="entry name" value="NA-bd_OB-fold"/>
</dbReference>
<feature type="binding site" evidence="8">
    <location>
        <position position="223"/>
    </location>
    <ligand>
        <name>isopentenyl diphosphate</name>
        <dbReference type="ChEBI" id="CHEBI:128769"/>
    </ligand>
</feature>
<dbReference type="GO" id="GO:0051539">
    <property type="term" value="F:4 iron, 4 sulfur cluster binding"/>
    <property type="evidence" value="ECO:0007669"/>
    <property type="project" value="UniProtKB-UniRule"/>
</dbReference>
<dbReference type="eggNOG" id="COG0761">
    <property type="taxonomic scope" value="Bacteria"/>
</dbReference>
<keyword evidence="8" id="KW-0414">Isoprene biosynthesis</keyword>
<evidence type="ECO:0000313" key="11">
    <source>
        <dbReference type="EMBL" id="ADQ14969.1"/>
    </source>
</evidence>
<dbReference type="CDD" id="cd05687">
    <property type="entry name" value="S1_RPS1_repeat_ec1_hs1"/>
    <property type="match status" value="1"/>
</dbReference>
<gene>
    <name evidence="8" type="primary">ispH</name>
    <name evidence="11" type="ordered locus">Halsa_1544</name>
</gene>
<comment type="pathway">
    <text evidence="8">Isoprenoid biosynthesis; dimethylallyl diphosphate biosynthesis; dimethylallyl diphosphate from (2E)-4-hydroxy-3-methylbutenyl diphosphate: step 1/1.</text>
</comment>
<evidence type="ECO:0000256" key="3">
    <source>
        <dbReference type="ARBA" id="ARBA00022723"/>
    </source>
</evidence>
<feature type="active site" description="Proton donor" evidence="8">
    <location>
        <position position="129"/>
    </location>
</feature>
<dbReference type="PANTHER" id="PTHR10724:SF7">
    <property type="entry name" value="SMALL RIBOSOMAL SUBUNIT PROTEIN BS1C"/>
    <property type="match status" value="1"/>
</dbReference>
<comment type="similarity">
    <text evidence="1">Belongs to the bacterial ribosomal protein bS1 family.</text>
</comment>
<evidence type="ECO:0000256" key="2">
    <source>
        <dbReference type="ARBA" id="ARBA00022485"/>
    </source>
</evidence>
<evidence type="ECO:0000256" key="4">
    <source>
        <dbReference type="ARBA" id="ARBA00022980"/>
    </source>
</evidence>
<dbReference type="Pfam" id="PF00575">
    <property type="entry name" value="S1"/>
    <property type="match status" value="4"/>
</dbReference>
<dbReference type="UniPathway" id="UPA00059">
    <property type="reaction ID" value="UER00105"/>
</dbReference>
<dbReference type="SMART" id="SM00316">
    <property type="entry name" value="S1"/>
    <property type="match status" value="4"/>
</dbReference>
<keyword evidence="12" id="KW-1185">Reference proteome</keyword>
<feature type="domain" description="S1 motif" evidence="10">
    <location>
        <begin position="473"/>
        <end position="538"/>
    </location>
</feature>
<feature type="binding site" evidence="8">
    <location>
        <position position="221"/>
    </location>
    <ligand>
        <name>isopentenyl diphosphate</name>
        <dbReference type="ChEBI" id="CHEBI:128769"/>
    </ligand>
</feature>
<keyword evidence="7" id="KW-0687">Ribonucleoprotein</keyword>
<dbReference type="GO" id="GO:0046872">
    <property type="term" value="F:metal ion binding"/>
    <property type="evidence" value="ECO:0007669"/>
    <property type="project" value="UniProtKB-KW"/>
</dbReference>
<feature type="binding site" evidence="8">
    <location>
        <position position="127"/>
    </location>
    <ligand>
        <name>(2E)-4-hydroxy-3-methylbut-2-enyl diphosphate</name>
        <dbReference type="ChEBI" id="CHEBI:128753"/>
    </ligand>
</feature>
<dbReference type="AlphaFoldDB" id="E4RLQ5"/>
<comment type="pathway">
    <text evidence="8">Isoprenoid biosynthesis; isopentenyl diphosphate biosynthesis via DXP pathway; isopentenyl diphosphate from 1-deoxy-D-xylulose 5-phosphate: step 6/6.</text>
</comment>
<dbReference type="GO" id="GO:0006412">
    <property type="term" value="P:translation"/>
    <property type="evidence" value="ECO:0007669"/>
    <property type="project" value="TreeGrafter"/>
</dbReference>
<dbReference type="GO" id="GO:0005840">
    <property type="term" value="C:ribosome"/>
    <property type="evidence" value="ECO:0007669"/>
    <property type="project" value="UniProtKB-KW"/>
</dbReference>
<dbReference type="Gene3D" id="3.40.50.11270">
    <property type="match status" value="1"/>
</dbReference>
<dbReference type="Proteomes" id="UP000007434">
    <property type="component" value="Chromosome"/>
</dbReference>
<dbReference type="GO" id="GO:0005737">
    <property type="term" value="C:cytoplasm"/>
    <property type="evidence" value="ECO:0007669"/>
    <property type="project" value="UniProtKB-ARBA"/>
</dbReference>
<feature type="binding site" evidence="8">
    <location>
        <position position="127"/>
    </location>
    <ligand>
        <name>dimethylallyl diphosphate</name>
        <dbReference type="ChEBI" id="CHEBI:57623"/>
    </ligand>
</feature>
<dbReference type="CDD" id="cd04465">
    <property type="entry name" value="S1_RPS1_repeat_ec2_hs2"/>
    <property type="match status" value="1"/>
</dbReference>
<comment type="caution">
    <text evidence="8">Lacks conserved residue(s) required for the propagation of feature annotation.</text>
</comment>
<comment type="similarity">
    <text evidence="8">Belongs to the IspH family.</text>
</comment>
<dbReference type="HOGENOM" id="CLU_015805_3_1_9"/>
<feature type="binding site" evidence="8">
    <location>
        <position position="45"/>
    </location>
    <ligand>
        <name>dimethylallyl diphosphate</name>
        <dbReference type="ChEBI" id="CHEBI:57623"/>
    </ligand>
</feature>
<feature type="domain" description="S1 motif" evidence="10">
    <location>
        <begin position="644"/>
        <end position="713"/>
    </location>
</feature>
<feature type="binding site" evidence="8">
    <location>
        <position position="77"/>
    </location>
    <ligand>
        <name>isopentenyl diphosphate</name>
        <dbReference type="ChEBI" id="CHEBI:128769"/>
    </ligand>
</feature>
<feature type="binding site" evidence="8">
    <location>
        <position position="223"/>
    </location>
    <ligand>
        <name>(2E)-4-hydroxy-3-methylbut-2-enyl diphosphate</name>
        <dbReference type="ChEBI" id="CHEBI:128753"/>
    </ligand>
</feature>
<evidence type="ECO:0000256" key="7">
    <source>
        <dbReference type="ARBA" id="ARBA00023274"/>
    </source>
</evidence>
<feature type="binding site" evidence="8">
    <location>
        <position position="265"/>
    </location>
    <ligand>
        <name>(2E)-4-hydroxy-3-methylbut-2-enyl diphosphate</name>
        <dbReference type="ChEBI" id="CHEBI:128753"/>
    </ligand>
</feature>
<dbReference type="HAMAP" id="MF_00191">
    <property type="entry name" value="IspH"/>
    <property type="match status" value="1"/>
</dbReference>
<feature type="compositionally biased region" description="Low complexity" evidence="9">
    <location>
        <begin position="724"/>
        <end position="739"/>
    </location>
</feature>
<dbReference type="RefSeq" id="WP_013406046.1">
    <property type="nucleotide sequence ID" value="NC_014654.1"/>
</dbReference>
<dbReference type="EMBL" id="CP002304">
    <property type="protein sequence ID" value="ADQ14969.1"/>
    <property type="molecule type" value="Genomic_DNA"/>
</dbReference>
<feature type="binding site" evidence="8">
    <location>
        <position position="99"/>
    </location>
    <ligand>
        <name>[4Fe-4S] cluster</name>
        <dbReference type="ChEBI" id="CHEBI:49883"/>
    </ligand>
</feature>
<comment type="function">
    <text evidence="8">Catalyzes the conversion of 1-hydroxy-2-methyl-2-(E)-butenyl 4-diphosphate (HMBPP) into a mixture of isopentenyl diphosphate (IPP) and dimethylallyl diphosphate (DMAPP). Acts in the terminal step of the DOXP/MEP pathway for isoprenoid precursor biosynthesis.</text>
</comment>
<dbReference type="InterPro" id="IPR003451">
    <property type="entry name" value="LytB/IspH"/>
</dbReference>
<organism evidence="11 12">
    <name type="scientific">Halanaerobium hydrogeniformans</name>
    <name type="common">Halanaerobium sp. (strain sapolanicus)</name>
    <dbReference type="NCBI Taxonomy" id="656519"/>
    <lineage>
        <taxon>Bacteria</taxon>
        <taxon>Bacillati</taxon>
        <taxon>Bacillota</taxon>
        <taxon>Clostridia</taxon>
        <taxon>Halanaerobiales</taxon>
        <taxon>Halanaerobiaceae</taxon>
        <taxon>Halanaerobium</taxon>
    </lineage>
</organism>
<dbReference type="PRINTS" id="PR00681">
    <property type="entry name" value="RIBOSOMALS1"/>
</dbReference>
<dbReference type="NCBIfam" id="NF005208">
    <property type="entry name" value="PRK06676.1"/>
    <property type="match status" value="1"/>
</dbReference>
<feature type="binding site" evidence="8">
    <location>
        <position position="265"/>
    </location>
    <ligand>
        <name>isopentenyl diphosphate</name>
        <dbReference type="ChEBI" id="CHEBI:128769"/>
    </ligand>
</feature>
<evidence type="ECO:0000256" key="9">
    <source>
        <dbReference type="SAM" id="MobiDB-lite"/>
    </source>
</evidence>
<dbReference type="Pfam" id="PF02401">
    <property type="entry name" value="LYTB"/>
    <property type="match status" value="1"/>
</dbReference>
<dbReference type="GO" id="GO:0003729">
    <property type="term" value="F:mRNA binding"/>
    <property type="evidence" value="ECO:0007669"/>
    <property type="project" value="TreeGrafter"/>
</dbReference>
<feature type="binding site" evidence="8">
    <location>
        <position position="127"/>
    </location>
    <ligand>
        <name>isopentenyl diphosphate</name>
        <dbReference type="ChEBI" id="CHEBI:128769"/>
    </ligand>
</feature>
<dbReference type="CDD" id="cd13944">
    <property type="entry name" value="lytB_ispH"/>
    <property type="match status" value="1"/>
</dbReference>
<dbReference type="GO" id="GO:0003735">
    <property type="term" value="F:structural constituent of ribosome"/>
    <property type="evidence" value="ECO:0007669"/>
    <property type="project" value="TreeGrafter"/>
</dbReference>
<feature type="domain" description="S1 motif" evidence="10">
    <location>
        <begin position="559"/>
        <end position="627"/>
    </location>
</feature>
<dbReference type="NCBIfam" id="NF002187">
    <property type="entry name" value="PRK01045.1-1"/>
    <property type="match status" value="1"/>
</dbReference>
<dbReference type="Gene3D" id="2.40.50.140">
    <property type="entry name" value="Nucleic acid-binding proteins"/>
    <property type="match status" value="4"/>
</dbReference>
<dbReference type="PANTHER" id="PTHR10724">
    <property type="entry name" value="30S RIBOSOMAL PROTEIN S1"/>
    <property type="match status" value="1"/>
</dbReference>
<reference evidence="11 12" key="1">
    <citation type="submission" date="2010-11" db="EMBL/GenBank/DDBJ databases">
        <title>Complete sequence of Halanaerobium sp. sapolanicus.</title>
        <authorList>
            <consortium name="US DOE Joint Genome Institute"/>
            <person name="Lucas S."/>
            <person name="Copeland A."/>
            <person name="Lapidus A."/>
            <person name="Cheng J.-F."/>
            <person name="Bruce D."/>
            <person name="Goodwin L."/>
            <person name="Pitluck S."/>
            <person name="Davenport K."/>
            <person name="Detter J.C."/>
            <person name="Han C."/>
            <person name="Tapia R."/>
            <person name="Land M."/>
            <person name="Hauser L."/>
            <person name="Jeffries C."/>
            <person name="Kyrpides N."/>
            <person name="Ivanova N."/>
            <person name="Mikhailova N."/>
            <person name="Begemann M.B."/>
            <person name="Mormile M.R."/>
            <person name="Wall J.D."/>
            <person name="Elias D.A."/>
            <person name="Woyke T."/>
        </authorList>
    </citation>
    <scope>NUCLEOTIDE SEQUENCE [LARGE SCALE GENOMIC DNA]</scope>
    <source>
        <strain evidence="12">sapolanicus</strain>
    </source>
</reference>
<dbReference type="CDD" id="cd05688">
    <property type="entry name" value="S1_RPS1_repeat_ec3"/>
    <property type="match status" value="1"/>
</dbReference>